<dbReference type="InterPro" id="IPR003807">
    <property type="entry name" value="DUF202"/>
</dbReference>
<reference evidence="7 8" key="1">
    <citation type="submission" date="2020-07" db="EMBL/GenBank/DDBJ databases">
        <title>Sequencing the genomes of 1000 actinobacteria strains.</title>
        <authorList>
            <person name="Klenk H.-P."/>
        </authorList>
    </citation>
    <scope>NUCLEOTIDE SEQUENCE [LARGE SCALE GENOMIC DNA]</scope>
    <source>
        <strain evidence="7 8">DSM 103164</strain>
    </source>
</reference>
<dbReference type="GO" id="GO:0012505">
    <property type="term" value="C:endomembrane system"/>
    <property type="evidence" value="ECO:0007669"/>
    <property type="project" value="UniProtKB-SubCell"/>
</dbReference>
<dbReference type="Proteomes" id="UP000527616">
    <property type="component" value="Unassembled WGS sequence"/>
</dbReference>
<keyword evidence="3 5" id="KW-1133">Transmembrane helix</keyword>
<feature type="transmembrane region" description="Helical" evidence="5">
    <location>
        <begin position="48"/>
        <end position="67"/>
    </location>
</feature>
<organism evidence="7 8">
    <name type="scientific">Naumannella cuiyingiana</name>
    <dbReference type="NCBI Taxonomy" id="1347891"/>
    <lineage>
        <taxon>Bacteria</taxon>
        <taxon>Bacillati</taxon>
        <taxon>Actinomycetota</taxon>
        <taxon>Actinomycetes</taxon>
        <taxon>Propionibacteriales</taxon>
        <taxon>Propionibacteriaceae</taxon>
        <taxon>Naumannella</taxon>
    </lineage>
</organism>
<evidence type="ECO:0000256" key="2">
    <source>
        <dbReference type="ARBA" id="ARBA00022692"/>
    </source>
</evidence>
<comment type="subcellular location">
    <subcellularLocation>
        <location evidence="1">Endomembrane system</location>
        <topology evidence="1">Multi-pass membrane protein</topology>
    </subcellularLocation>
</comment>
<evidence type="ECO:0000313" key="8">
    <source>
        <dbReference type="Proteomes" id="UP000527616"/>
    </source>
</evidence>
<name>A0A7Z0D858_9ACTN</name>
<evidence type="ECO:0000313" key="7">
    <source>
        <dbReference type="EMBL" id="NYI70652.1"/>
    </source>
</evidence>
<evidence type="ECO:0000256" key="1">
    <source>
        <dbReference type="ARBA" id="ARBA00004127"/>
    </source>
</evidence>
<sequence>MPPGAIPAPWDPGLQNERTRLAWQRTALSLLVATLVMARLLAHTSIPLAIGLSTASVLIMAALARLAERRYRLAQRRLHANAPLSGAGLPAAMTALLVLLGVATAFWVINS</sequence>
<feature type="domain" description="DUF202" evidence="6">
    <location>
        <begin position="11"/>
        <end position="76"/>
    </location>
</feature>
<evidence type="ECO:0000256" key="3">
    <source>
        <dbReference type="ARBA" id="ARBA00022989"/>
    </source>
</evidence>
<evidence type="ECO:0000259" key="6">
    <source>
        <dbReference type="Pfam" id="PF02656"/>
    </source>
</evidence>
<dbReference type="RefSeq" id="WP_179444584.1">
    <property type="nucleotide sequence ID" value="NZ_JACBZS010000001.1"/>
</dbReference>
<accession>A0A7Z0D858</accession>
<evidence type="ECO:0000256" key="4">
    <source>
        <dbReference type="ARBA" id="ARBA00023136"/>
    </source>
</evidence>
<keyword evidence="4 5" id="KW-0472">Membrane</keyword>
<dbReference type="Pfam" id="PF02656">
    <property type="entry name" value="DUF202"/>
    <property type="match status" value="1"/>
</dbReference>
<dbReference type="AlphaFoldDB" id="A0A7Z0D858"/>
<feature type="transmembrane region" description="Helical" evidence="5">
    <location>
        <begin position="88"/>
        <end position="109"/>
    </location>
</feature>
<keyword evidence="8" id="KW-1185">Reference proteome</keyword>
<keyword evidence="2 5" id="KW-0812">Transmembrane</keyword>
<evidence type="ECO:0000256" key="5">
    <source>
        <dbReference type="SAM" id="Phobius"/>
    </source>
</evidence>
<protein>
    <submittedName>
        <fullName evidence="7">Uncharacterized membrane protein YidH (DUF202 family)</fullName>
    </submittedName>
</protein>
<comment type="caution">
    <text evidence="7">The sequence shown here is derived from an EMBL/GenBank/DDBJ whole genome shotgun (WGS) entry which is preliminary data.</text>
</comment>
<gene>
    <name evidence="7" type="ORF">GGQ54_001212</name>
</gene>
<dbReference type="EMBL" id="JACBZS010000001">
    <property type="protein sequence ID" value="NYI70652.1"/>
    <property type="molecule type" value="Genomic_DNA"/>
</dbReference>
<proteinExistence type="predicted"/>